<name>A0ABV8CBV1_9GAMM</name>
<comment type="caution">
    <text evidence="2">The sequence shown here is derived from an EMBL/GenBank/DDBJ whole genome shotgun (WGS) entry which is preliminary data.</text>
</comment>
<gene>
    <name evidence="2" type="ORF">ACFORL_01250</name>
</gene>
<dbReference type="RefSeq" id="WP_382340313.1">
    <property type="nucleotide sequence ID" value="NZ_JBHSAB010000001.1"/>
</dbReference>
<dbReference type="Proteomes" id="UP001595758">
    <property type="component" value="Unassembled WGS sequence"/>
</dbReference>
<keyword evidence="1" id="KW-0472">Membrane</keyword>
<evidence type="ECO:0000256" key="1">
    <source>
        <dbReference type="SAM" id="Phobius"/>
    </source>
</evidence>
<feature type="transmembrane region" description="Helical" evidence="1">
    <location>
        <begin position="351"/>
        <end position="373"/>
    </location>
</feature>
<keyword evidence="3" id="KW-1185">Reference proteome</keyword>
<evidence type="ECO:0008006" key="4">
    <source>
        <dbReference type="Google" id="ProtNLM"/>
    </source>
</evidence>
<evidence type="ECO:0000313" key="3">
    <source>
        <dbReference type="Proteomes" id="UP001595758"/>
    </source>
</evidence>
<proteinExistence type="predicted"/>
<reference evidence="3" key="1">
    <citation type="journal article" date="2019" name="Int. J. Syst. Evol. Microbiol.">
        <title>The Global Catalogue of Microorganisms (GCM) 10K type strain sequencing project: providing services to taxonomists for standard genome sequencing and annotation.</title>
        <authorList>
            <consortium name="The Broad Institute Genomics Platform"/>
            <consortium name="The Broad Institute Genome Sequencing Center for Infectious Disease"/>
            <person name="Wu L."/>
            <person name="Ma J."/>
        </authorList>
    </citation>
    <scope>NUCLEOTIDE SEQUENCE [LARGE SCALE GENOMIC DNA]</scope>
    <source>
        <strain evidence="3">CCUG 59858</strain>
    </source>
</reference>
<dbReference type="EMBL" id="JBHSAB010000001">
    <property type="protein sequence ID" value="MFC3907706.1"/>
    <property type="molecule type" value="Genomic_DNA"/>
</dbReference>
<feature type="transmembrane region" description="Helical" evidence="1">
    <location>
        <begin position="553"/>
        <end position="574"/>
    </location>
</feature>
<feature type="transmembrane region" description="Helical" evidence="1">
    <location>
        <begin position="323"/>
        <end position="345"/>
    </location>
</feature>
<feature type="transmembrane region" description="Helical" evidence="1">
    <location>
        <begin position="529"/>
        <end position="547"/>
    </location>
</feature>
<organism evidence="2 3">
    <name type="scientific">Legionella dresdenensis</name>
    <dbReference type="NCBI Taxonomy" id="450200"/>
    <lineage>
        <taxon>Bacteria</taxon>
        <taxon>Pseudomonadati</taxon>
        <taxon>Pseudomonadota</taxon>
        <taxon>Gammaproteobacteria</taxon>
        <taxon>Legionellales</taxon>
        <taxon>Legionellaceae</taxon>
        <taxon>Legionella</taxon>
    </lineage>
</organism>
<keyword evidence="1" id="KW-0812">Transmembrane</keyword>
<keyword evidence="1" id="KW-1133">Transmembrane helix</keyword>
<evidence type="ECO:0000313" key="2">
    <source>
        <dbReference type="EMBL" id="MFC3907706.1"/>
    </source>
</evidence>
<accession>A0ABV8CBV1</accession>
<protein>
    <recommendedName>
        <fullName evidence="4">Coiled-coil protein</fullName>
    </recommendedName>
</protein>
<sequence>MLLRQDSSLLIKQLCLRTQTLKSGDIRYQLAARLRLLNQKLSAPEQSRLVLSAQPLLNKLCVLSVDIFRNYHHAKTHRRGEKLVQCITLVNEILTSPENDKAIAQLHELAFIGDYEKQRYTSGWKHYLAVGTDKVINSVNAARTFVFGSTFQRSRLATYNFISDNEVHHFLLSAQQSTCGKTLKALLPEPSVSEAGQTVYLCQDILIAYENFKKMKHRQSTLNQCESLLNALNEFALQVNRARNNEVLNTAAQNAFLASQDLVLEILQSKKAQPERMKKLITCFKQTAKVLEQPGNLPEVYKLEELVEKSDYKRRKRNTENTSYALIHILVSTILFGVAIADAVATHGANLITHIFTLGAEILSLAVGGGQLYHFSDSHIEKTLYFESMTDLFKAVKLKTCANDWAEIDESPIKQREKILNQLVAQNTDLQIPVVNELSLSLATLRNQVVKPDNDLMRQQGLAVLITGEDLAIDLLRQEKISIDRINKLKESIDAACDVIKDPSDMAAVNKLAVLANQRGFEQRRINKAGLFAGSLLLLAGLAIFAVTIAGTILSAGATAGTIISAIMITALAINKIIESCKKQETGFGQQARALSEFGIMSDVRLPVIHETPLAEAALPVCSS</sequence>